<feature type="compositionally biased region" description="Polar residues" evidence="2">
    <location>
        <begin position="617"/>
        <end position="644"/>
    </location>
</feature>
<dbReference type="EMBL" id="LJSK01000001">
    <property type="protein sequence ID" value="KPI90843.1"/>
    <property type="molecule type" value="Genomic_DNA"/>
</dbReference>
<dbReference type="Proteomes" id="UP000038009">
    <property type="component" value="Unassembled WGS sequence"/>
</dbReference>
<proteinExistence type="predicted"/>
<dbReference type="OMA" id="ITFRQTM"/>
<sequence length="788" mass="87981">MTAVATRPERRTTFKGRQRTHQEVQTEASFIPECKDLNDAYDPLASEQYENLISLRQMIQTCVQMVAGDVYDVATFKDILFQLESELPSSLPVTDLLLLSSRLFRRTAELGRLLSCFFAVVFADDHSDEHFHFTEVRLLQREVRELKRQLEDSEKERARLQEKLDNVGQIAYDHGKAVEVLETHNKVLKKQTTALEDQMALLFHQLNTGLESHCKDAYKQVSGEMKVQESLNPTRITFRQTMDSLSEQLRGSRGLITEVREVLLGCSQGVRTGEAYVAVEPSVRFKLKMLDSHFQQLMGRFTAIKDTVVETAQELMSALQERKKILYLSFQHIRLYDLQNTKMRNARALLSQLQQNTHEFVQRIQVTFPGGTLTSVDRFGNITSQRWQGGYTLATLRGYKLAQKNEAAEANHSAGANNGESGPGGLSHASIAPTLLLPGLTEAQVMAAESELAVLEGRTFDGAGGAFGPRNSPPSRFAGERRRGSLPASSLLLQRVDSTHHESALGFSQGIPSSAFNDDDNDVVPFSCINSFLDLIRRVNEDMEELQKTLVLDDEMGAFLKMLTLSASTTPRTDMADNGPLMNLRAAQLERQEYNMEAALHPTGGTLGGNRTGGSVSGMSGTLADVSSRSENESFGSNSITPRSPHSPDRRGSMSSRTDRKQSEAALARQAVQLQRQQEQITKMQEDFSSKIGFLRQIYEARIGDLEVRESNVSKRYGVAGSATVSHTVKFAGDASTKPLNKSPQRTLGDREQLLKMRKEWQQTKPKLQPNRKVREATLNELQNSDED</sequence>
<comment type="caution">
    <text evidence="3">The sequence shown here is derived from an EMBL/GenBank/DDBJ whole genome shotgun (WGS) entry which is preliminary data.</text>
</comment>
<keyword evidence="4" id="KW-1185">Reference proteome</keyword>
<evidence type="ECO:0000256" key="1">
    <source>
        <dbReference type="SAM" id="Coils"/>
    </source>
</evidence>
<feature type="region of interest" description="Disordered" evidence="2">
    <location>
        <begin position="733"/>
        <end position="788"/>
    </location>
</feature>
<feature type="region of interest" description="Disordered" evidence="2">
    <location>
        <begin position="600"/>
        <end position="670"/>
    </location>
</feature>
<gene>
    <name evidence="3" type="ORF">ABL78_0076</name>
</gene>
<feature type="compositionally biased region" description="Gly residues" evidence="2">
    <location>
        <begin position="605"/>
        <end position="616"/>
    </location>
</feature>
<feature type="coiled-coil region" evidence="1">
    <location>
        <begin position="136"/>
        <end position="170"/>
    </location>
</feature>
<name>A0A0N1ICL4_LEPSE</name>
<keyword evidence="1" id="KW-0175">Coiled coil</keyword>
<protein>
    <submittedName>
        <fullName evidence="3">Uncharacterized protein</fullName>
    </submittedName>
</protein>
<dbReference type="AlphaFoldDB" id="A0A0N1ICL4"/>
<accession>A0A0N1ICL4</accession>
<feature type="compositionally biased region" description="Basic and acidic residues" evidence="2">
    <location>
        <begin position="646"/>
        <end position="663"/>
    </location>
</feature>
<evidence type="ECO:0000256" key="2">
    <source>
        <dbReference type="SAM" id="MobiDB-lite"/>
    </source>
</evidence>
<organism evidence="3 4">
    <name type="scientific">Leptomonas seymouri</name>
    <dbReference type="NCBI Taxonomy" id="5684"/>
    <lineage>
        <taxon>Eukaryota</taxon>
        <taxon>Discoba</taxon>
        <taxon>Euglenozoa</taxon>
        <taxon>Kinetoplastea</taxon>
        <taxon>Metakinetoplastina</taxon>
        <taxon>Trypanosomatida</taxon>
        <taxon>Trypanosomatidae</taxon>
        <taxon>Leishmaniinae</taxon>
        <taxon>Leptomonas</taxon>
    </lineage>
</organism>
<dbReference type="OrthoDB" id="277958at2759"/>
<evidence type="ECO:0000313" key="3">
    <source>
        <dbReference type="EMBL" id="KPI90843.1"/>
    </source>
</evidence>
<dbReference type="VEuPathDB" id="TriTrypDB:Lsey_0001_0760"/>
<evidence type="ECO:0000313" key="4">
    <source>
        <dbReference type="Proteomes" id="UP000038009"/>
    </source>
</evidence>
<feature type="compositionally biased region" description="Basic and acidic residues" evidence="2">
    <location>
        <begin position="748"/>
        <end position="762"/>
    </location>
</feature>
<reference evidence="3 4" key="1">
    <citation type="journal article" date="2015" name="PLoS Pathog.">
        <title>Leptomonas seymouri: Adaptations to the Dixenous Life Cycle Analyzed by Genome Sequencing, Transcriptome Profiling and Co-infection with Leishmania donovani.</title>
        <authorList>
            <person name="Kraeva N."/>
            <person name="Butenko A."/>
            <person name="Hlavacova J."/>
            <person name="Kostygov A."/>
            <person name="Myskova J."/>
            <person name="Grybchuk D."/>
            <person name="Lestinova T."/>
            <person name="Votypka J."/>
            <person name="Volf P."/>
            <person name="Opperdoes F."/>
            <person name="Flegontov P."/>
            <person name="Lukes J."/>
            <person name="Yurchenko V."/>
        </authorList>
    </citation>
    <scope>NUCLEOTIDE SEQUENCE [LARGE SCALE GENOMIC DNA]</scope>
    <source>
        <strain evidence="3 4">ATCC 30220</strain>
    </source>
</reference>